<protein>
    <submittedName>
        <fullName evidence="2">Uncharacterized protein</fullName>
    </submittedName>
</protein>
<feature type="compositionally biased region" description="Basic and acidic residues" evidence="1">
    <location>
        <begin position="61"/>
        <end position="74"/>
    </location>
</feature>
<reference evidence="2" key="1">
    <citation type="journal article" date="2023" name="Insect Mol. Biol.">
        <title>Genome sequencing provides insights into the evolution of gene families encoding plant cell wall-degrading enzymes in longhorned beetles.</title>
        <authorList>
            <person name="Shin N.R."/>
            <person name="Okamura Y."/>
            <person name="Kirsch R."/>
            <person name="Pauchet Y."/>
        </authorList>
    </citation>
    <scope>NUCLEOTIDE SEQUENCE</scope>
    <source>
        <strain evidence="2">AMC_N1</strain>
    </source>
</reference>
<feature type="compositionally biased region" description="Polar residues" evidence="1">
    <location>
        <begin position="105"/>
        <end position="128"/>
    </location>
</feature>
<gene>
    <name evidence="2" type="ORF">NQ318_019601</name>
</gene>
<evidence type="ECO:0000313" key="2">
    <source>
        <dbReference type="EMBL" id="KAJ8958839.1"/>
    </source>
</evidence>
<evidence type="ECO:0000313" key="3">
    <source>
        <dbReference type="Proteomes" id="UP001162162"/>
    </source>
</evidence>
<feature type="compositionally biased region" description="Basic and acidic residues" evidence="1">
    <location>
        <begin position="144"/>
        <end position="156"/>
    </location>
</feature>
<evidence type="ECO:0000256" key="1">
    <source>
        <dbReference type="SAM" id="MobiDB-lite"/>
    </source>
</evidence>
<feature type="compositionally biased region" description="Basic and acidic residues" evidence="1">
    <location>
        <begin position="1"/>
        <end position="11"/>
    </location>
</feature>
<comment type="caution">
    <text evidence="2">The sequence shown here is derived from an EMBL/GenBank/DDBJ whole genome shotgun (WGS) entry which is preliminary data.</text>
</comment>
<organism evidence="2 3">
    <name type="scientific">Aromia moschata</name>
    <dbReference type="NCBI Taxonomy" id="1265417"/>
    <lineage>
        <taxon>Eukaryota</taxon>
        <taxon>Metazoa</taxon>
        <taxon>Ecdysozoa</taxon>
        <taxon>Arthropoda</taxon>
        <taxon>Hexapoda</taxon>
        <taxon>Insecta</taxon>
        <taxon>Pterygota</taxon>
        <taxon>Neoptera</taxon>
        <taxon>Endopterygota</taxon>
        <taxon>Coleoptera</taxon>
        <taxon>Polyphaga</taxon>
        <taxon>Cucujiformia</taxon>
        <taxon>Chrysomeloidea</taxon>
        <taxon>Cerambycidae</taxon>
        <taxon>Cerambycinae</taxon>
        <taxon>Callichromatini</taxon>
        <taxon>Aromia</taxon>
    </lineage>
</organism>
<keyword evidence="3" id="KW-1185">Reference proteome</keyword>
<dbReference type="EMBL" id="JAPWTK010000015">
    <property type="protein sequence ID" value="KAJ8958839.1"/>
    <property type="molecule type" value="Genomic_DNA"/>
</dbReference>
<feature type="region of interest" description="Disordered" evidence="1">
    <location>
        <begin position="1"/>
        <end position="156"/>
    </location>
</feature>
<feature type="compositionally biased region" description="Basic and acidic residues" evidence="1">
    <location>
        <begin position="37"/>
        <end position="53"/>
    </location>
</feature>
<sequence>MIYTGKRERGAPAKKPLHAPLRLDGHPGELPPPNRMRSSEKLETIDDAAEKHPQKAPVTDIKLEPIKCKPEMNPRKANGILDANPAENIKNRLSSASARSKDSTESSPSNRGKARSSGSEISLENTPGDSEANGLDSDSPRGGNMEDLRSESDEKLEKLAKNLDVAIQRATDNTNEDFEQKLGEHCSNLMGSVRSCSERLDAQKESLKISRDDTAAIAEAFKKTQKIEASLKSSFLSVEDANMDFLSEILSEELKFQATNKPTDRNGNVKEPKVNLEEKKKLLATLKAIDNGDNVESIGNSPPHGQTNLMKEIFGDVSK</sequence>
<dbReference type="AlphaFoldDB" id="A0AAV8Z550"/>
<dbReference type="Proteomes" id="UP001162162">
    <property type="component" value="Unassembled WGS sequence"/>
</dbReference>
<proteinExistence type="predicted"/>
<accession>A0AAV8Z550</accession>
<name>A0AAV8Z550_9CUCU</name>